<sequence>MKSRVLSGLALLSLTAALVACSDSSDEASTSEALENRVELNLLAASSTRVFNDDLKKQAAELEPPVGLFINNAGSSTLVQQLVDGAPGDVLLTADEKNMNDAKEAGVVNDPVQLASNVMVMVVPSGNPGNINSIEDITDESTFVLCDPQVPCGTVSESIIESKGLDITADSLEHQVADVLGKVTSGEADAGWVYATDAAAAGDTVEVIEIEGAEEFTNGIFGAVVYESENPESAQQLLDLVADDFDKVWKEYGFTPED</sequence>
<keyword evidence="4" id="KW-0500">Molybdenum</keyword>
<keyword evidence="2 4" id="KW-0479">Metal-binding</keyword>
<dbReference type="STRING" id="1705.CA21670_07355"/>
<evidence type="ECO:0000256" key="4">
    <source>
        <dbReference type="PIRSR" id="PIRSR004846-1"/>
    </source>
</evidence>
<organism evidence="6 7">
    <name type="scientific">Corynebacterium stationis</name>
    <dbReference type="NCBI Taxonomy" id="1705"/>
    <lineage>
        <taxon>Bacteria</taxon>
        <taxon>Bacillati</taxon>
        <taxon>Actinomycetota</taxon>
        <taxon>Actinomycetes</taxon>
        <taxon>Mycobacteriales</taxon>
        <taxon>Corynebacteriaceae</taxon>
        <taxon>Corynebacterium</taxon>
    </lineage>
</organism>
<dbReference type="OrthoDB" id="9785015at2"/>
<dbReference type="GO" id="GO:0015689">
    <property type="term" value="P:molybdate ion transport"/>
    <property type="evidence" value="ECO:0007669"/>
    <property type="project" value="InterPro"/>
</dbReference>
<dbReference type="Proteomes" id="UP000076947">
    <property type="component" value="Unassembled WGS sequence"/>
</dbReference>
<dbReference type="GO" id="GO:0046872">
    <property type="term" value="F:metal ion binding"/>
    <property type="evidence" value="ECO:0007669"/>
    <property type="project" value="UniProtKB-KW"/>
</dbReference>
<evidence type="ECO:0000256" key="3">
    <source>
        <dbReference type="ARBA" id="ARBA00022729"/>
    </source>
</evidence>
<dbReference type="EMBL" id="LSTQ01000001">
    <property type="protein sequence ID" value="OAH32627.1"/>
    <property type="molecule type" value="Genomic_DNA"/>
</dbReference>
<protein>
    <submittedName>
        <fullName evidence="6">Molybdate-binding protein</fullName>
    </submittedName>
</protein>
<dbReference type="GO" id="GO:0030973">
    <property type="term" value="F:molybdate ion binding"/>
    <property type="evidence" value="ECO:0007669"/>
    <property type="project" value="TreeGrafter"/>
</dbReference>
<dbReference type="InterPro" id="IPR050682">
    <property type="entry name" value="ModA/WtpA"/>
</dbReference>
<feature type="signal peptide" evidence="5">
    <location>
        <begin position="1"/>
        <end position="22"/>
    </location>
</feature>
<feature type="chain" id="PRO_5008064343" evidence="5">
    <location>
        <begin position="23"/>
        <end position="258"/>
    </location>
</feature>
<dbReference type="AlphaFoldDB" id="A0A177IUX5"/>
<dbReference type="PROSITE" id="PS51257">
    <property type="entry name" value="PROKAR_LIPOPROTEIN"/>
    <property type="match status" value="1"/>
</dbReference>
<dbReference type="NCBIfam" id="TIGR01256">
    <property type="entry name" value="modA"/>
    <property type="match status" value="1"/>
</dbReference>
<reference evidence="7" key="1">
    <citation type="submission" date="2016-02" db="EMBL/GenBank/DDBJ databases">
        <authorList>
            <person name="Kaur G."/>
            <person name="Nair G.R."/>
            <person name="Mayilraj S."/>
        </authorList>
    </citation>
    <scope>NUCLEOTIDE SEQUENCE [LARGE SCALE GENOMIC DNA]</scope>
    <source>
        <strain evidence="7">GA-15</strain>
    </source>
</reference>
<keyword evidence="7" id="KW-1185">Reference proteome</keyword>
<dbReference type="Gene3D" id="3.40.190.10">
    <property type="entry name" value="Periplasmic binding protein-like II"/>
    <property type="match status" value="2"/>
</dbReference>
<evidence type="ECO:0000313" key="6">
    <source>
        <dbReference type="EMBL" id="OAH32627.1"/>
    </source>
</evidence>
<accession>A0A177IUX5</accession>
<dbReference type="PIRSF" id="PIRSF004846">
    <property type="entry name" value="ModA"/>
    <property type="match status" value="1"/>
</dbReference>
<comment type="caution">
    <text evidence="6">The sequence shown here is derived from an EMBL/GenBank/DDBJ whole genome shotgun (WGS) entry which is preliminary data.</text>
</comment>
<evidence type="ECO:0000313" key="7">
    <source>
        <dbReference type="Proteomes" id="UP000076947"/>
    </source>
</evidence>
<feature type="binding site" evidence="4">
    <location>
        <position position="176"/>
    </location>
    <ligand>
        <name>molybdate</name>
        <dbReference type="ChEBI" id="CHEBI:36264"/>
    </ligand>
</feature>
<comment type="similarity">
    <text evidence="1">Belongs to the bacterial solute-binding protein ModA family.</text>
</comment>
<feature type="binding site" evidence="4">
    <location>
        <position position="47"/>
    </location>
    <ligand>
        <name>molybdate</name>
        <dbReference type="ChEBI" id="CHEBI:36264"/>
    </ligand>
</feature>
<dbReference type="InterPro" id="IPR005950">
    <property type="entry name" value="ModA"/>
</dbReference>
<dbReference type="PANTHER" id="PTHR30632:SF0">
    <property type="entry name" value="SULFATE-BINDING PROTEIN"/>
    <property type="match status" value="1"/>
</dbReference>
<keyword evidence="3 5" id="KW-0732">Signal</keyword>
<dbReference type="PANTHER" id="PTHR30632">
    <property type="entry name" value="MOLYBDATE-BINDING PERIPLASMIC PROTEIN"/>
    <property type="match status" value="1"/>
</dbReference>
<dbReference type="SUPFAM" id="SSF53850">
    <property type="entry name" value="Periplasmic binding protein-like II"/>
    <property type="match status" value="1"/>
</dbReference>
<proteinExistence type="inferred from homology"/>
<evidence type="ECO:0000256" key="1">
    <source>
        <dbReference type="ARBA" id="ARBA00009175"/>
    </source>
</evidence>
<feature type="binding site" evidence="4">
    <location>
        <position position="194"/>
    </location>
    <ligand>
        <name>molybdate</name>
        <dbReference type="ChEBI" id="CHEBI:36264"/>
    </ligand>
</feature>
<evidence type="ECO:0000256" key="5">
    <source>
        <dbReference type="SAM" id="SignalP"/>
    </source>
</evidence>
<feature type="binding site" evidence="4">
    <location>
        <position position="75"/>
    </location>
    <ligand>
        <name>molybdate</name>
        <dbReference type="ChEBI" id="CHEBI:36264"/>
    </ligand>
</feature>
<evidence type="ECO:0000256" key="2">
    <source>
        <dbReference type="ARBA" id="ARBA00022723"/>
    </source>
</evidence>
<name>A0A177IUX5_9CORY</name>
<dbReference type="RefSeq" id="WP_082869377.1">
    <property type="nucleotide sequence ID" value="NZ_LSTQ01000001.1"/>
</dbReference>
<gene>
    <name evidence="6" type="ORF">AYJ05_02895</name>
</gene>
<dbReference type="Pfam" id="PF13531">
    <property type="entry name" value="SBP_bac_11"/>
    <property type="match status" value="1"/>
</dbReference>